<evidence type="ECO:0000313" key="8">
    <source>
        <dbReference type="Proteomes" id="UP000192920"/>
    </source>
</evidence>
<dbReference type="CDD" id="cd07185">
    <property type="entry name" value="OmpA_C-like"/>
    <property type="match status" value="1"/>
</dbReference>
<accession>A0A1Y6B8N0</accession>
<dbReference type="InterPro" id="IPR006665">
    <property type="entry name" value="OmpA-like"/>
</dbReference>
<dbReference type="PROSITE" id="PS01068">
    <property type="entry name" value="OMPA_1"/>
    <property type="match status" value="1"/>
</dbReference>
<dbReference type="PANTHER" id="PTHR30329:SF21">
    <property type="entry name" value="LIPOPROTEIN YIAD-RELATED"/>
    <property type="match status" value="1"/>
</dbReference>
<gene>
    <name evidence="7" type="ORF">SAMN02745746_00529</name>
</gene>
<dbReference type="PRINTS" id="PR01021">
    <property type="entry name" value="OMPADOMAIN"/>
</dbReference>
<dbReference type="EMBL" id="FXAG01000002">
    <property type="protein sequence ID" value="SME98603.1"/>
    <property type="molecule type" value="Genomic_DNA"/>
</dbReference>
<dbReference type="AlphaFoldDB" id="A0A1Y6B8N0"/>
<evidence type="ECO:0000256" key="1">
    <source>
        <dbReference type="ARBA" id="ARBA00004442"/>
    </source>
</evidence>
<evidence type="ECO:0000313" key="7">
    <source>
        <dbReference type="EMBL" id="SME98603.1"/>
    </source>
</evidence>
<dbReference type="STRING" id="1123014.SAMN02745746_00529"/>
<dbReference type="InterPro" id="IPR036737">
    <property type="entry name" value="OmpA-like_sf"/>
</dbReference>
<dbReference type="Proteomes" id="UP000192920">
    <property type="component" value="Unassembled WGS sequence"/>
</dbReference>
<dbReference type="GO" id="GO:0009279">
    <property type="term" value="C:cell outer membrane"/>
    <property type="evidence" value="ECO:0007669"/>
    <property type="project" value="UniProtKB-SubCell"/>
</dbReference>
<organism evidence="7 8">
    <name type="scientific">Pseudogulbenkiania subflava DSM 22618</name>
    <dbReference type="NCBI Taxonomy" id="1123014"/>
    <lineage>
        <taxon>Bacteria</taxon>
        <taxon>Pseudomonadati</taxon>
        <taxon>Pseudomonadota</taxon>
        <taxon>Betaproteobacteria</taxon>
        <taxon>Neisseriales</taxon>
        <taxon>Chromobacteriaceae</taxon>
        <taxon>Pseudogulbenkiania</taxon>
    </lineage>
</organism>
<name>A0A1Y6B8N0_9NEIS</name>
<keyword evidence="5" id="KW-0732">Signal</keyword>
<comment type="subcellular location">
    <subcellularLocation>
        <location evidence="1">Cell outer membrane</location>
    </subcellularLocation>
</comment>
<evidence type="ECO:0000256" key="4">
    <source>
        <dbReference type="PROSITE-ProRule" id="PRU00473"/>
    </source>
</evidence>
<feature type="chain" id="PRO_5013300449" evidence="5">
    <location>
        <begin position="23"/>
        <end position="218"/>
    </location>
</feature>
<keyword evidence="2 4" id="KW-0472">Membrane</keyword>
<dbReference type="InterPro" id="IPR050330">
    <property type="entry name" value="Bact_OuterMem_StrucFunc"/>
</dbReference>
<keyword evidence="3" id="KW-0998">Cell outer membrane</keyword>
<feature type="signal peptide" evidence="5">
    <location>
        <begin position="1"/>
        <end position="22"/>
    </location>
</feature>
<evidence type="ECO:0000256" key="3">
    <source>
        <dbReference type="ARBA" id="ARBA00023237"/>
    </source>
</evidence>
<dbReference type="InterPro" id="IPR006664">
    <property type="entry name" value="OMP_bac"/>
</dbReference>
<dbReference type="GO" id="GO:0015288">
    <property type="term" value="F:porin activity"/>
    <property type="evidence" value="ECO:0007669"/>
    <property type="project" value="InterPro"/>
</dbReference>
<dbReference type="SUPFAM" id="SSF103088">
    <property type="entry name" value="OmpA-like"/>
    <property type="match status" value="1"/>
</dbReference>
<proteinExistence type="predicted"/>
<sequence>MNKQLKLSALVAALLVSASAFAAKPGYTADQATDAVTRNNYGECWKNTYFDKATEGLVECGDKEAAKPAPAPVAEAAKPAMVAVKEKVTLSAKVLFDFNKTNLRADAKNELDPLVSRLKGDANLKSVEVDGHTDYLGSEKYNQALSQKRADAVKNYFVAAGVPAEKVTAVGKGESEAKLTDECKAKKFKKKAALQACLEGDRRVELTIDTFKESVIQK</sequence>
<dbReference type="Gene3D" id="3.30.1330.60">
    <property type="entry name" value="OmpA-like domain"/>
    <property type="match status" value="1"/>
</dbReference>
<evidence type="ECO:0000256" key="2">
    <source>
        <dbReference type="ARBA" id="ARBA00023136"/>
    </source>
</evidence>
<protein>
    <submittedName>
        <fullName evidence="7">Beta-barrel assembly machine subunit RmpM</fullName>
    </submittedName>
</protein>
<feature type="domain" description="OmpA-like" evidence="6">
    <location>
        <begin position="83"/>
        <end position="212"/>
    </location>
</feature>
<reference evidence="8" key="1">
    <citation type="submission" date="2017-04" db="EMBL/GenBank/DDBJ databases">
        <authorList>
            <person name="Varghese N."/>
            <person name="Submissions S."/>
        </authorList>
    </citation>
    <scope>NUCLEOTIDE SEQUENCE [LARGE SCALE GENOMIC DNA]</scope>
    <source>
        <strain evidence="8">DSM 22618</strain>
    </source>
</reference>
<dbReference type="Pfam" id="PF00691">
    <property type="entry name" value="OmpA"/>
    <property type="match status" value="1"/>
</dbReference>
<evidence type="ECO:0000259" key="6">
    <source>
        <dbReference type="PROSITE" id="PS51123"/>
    </source>
</evidence>
<dbReference type="PROSITE" id="PS51123">
    <property type="entry name" value="OMPA_2"/>
    <property type="match status" value="1"/>
</dbReference>
<dbReference type="RefSeq" id="WP_085274887.1">
    <property type="nucleotide sequence ID" value="NZ_FXAG01000002.1"/>
</dbReference>
<dbReference type="PANTHER" id="PTHR30329">
    <property type="entry name" value="STATOR ELEMENT OF FLAGELLAR MOTOR COMPLEX"/>
    <property type="match status" value="1"/>
</dbReference>
<dbReference type="PRINTS" id="PR01022">
    <property type="entry name" value="OUTRMMBRANEA"/>
</dbReference>
<evidence type="ECO:0000256" key="5">
    <source>
        <dbReference type="SAM" id="SignalP"/>
    </source>
</evidence>
<dbReference type="InterPro" id="IPR002368">
    <property type="entry name" value="OmpA"/>
</dbReference>
<dbReference type="InterPro" id="IPR006690">
    <property type="entry name" value="OMPA-like_CS"/>
</dbReference>
<keyword evidence="8" id="KW-1185">Reference proteome</keyword>